<proteinExistence type="predicted"/>
<accession>A0A840L4I1</accession>
<sequence length="168" mass="18825">MAWLRTHWALPLGALIAAGDLSAARLGDWQGSQLLETALLFDLTLLLPALFWFCYRHQGKPALLKTLGLACLGIWLCGKAIPPEQQQLLPALSWLRYLGLAGLFALELKLLVALYKAVVLKGQSRHEAETQLQREGMPPWVARLMAFEASLWSKAWQALRRLSAKNRK</sequence>
<organism evidence="2 3">
    <name type="scientific">Roseateles oligotrophus</name>
    <dbReference type="NCBI Taxonomy" id="1769250"/>
    <lineage>
        <taxon>Bacteria</taxon>
        <taxon>Pseudomonadati</taxon>
        <taxon>Pseudomonadota</taxon>
        <taxon>Betaproteobacteria</taxon>
        <taxon>Burkholderiales</taxon>
        <taxon>Sphaerotilaceae</taxon>
        <taxon>Roseateles</taxon>
    </lineage>
</organism>
<evidence type="ECO:0000256" key="1">
    <source>
        <dbReference type="SAM" id="Phobius"/>
    </source>
</evidence>
<dbReference type="AlphaFoldDB" id="A0A840L4I1"/>
<comment type="caution">
    <text evidence="2">The sequence shown here is derived from an EMBL/GenBank/DDBJ whole genome shotgun (WGS) entry which is preliminary data.</text>
</comment>
<feature type="transmembrane region" description="Helical" evidence="1">
    <location>
        <begin position="94"/>
        <end position="115"/>
    </location>
</feature>
<gene>
    <name evidence="2" type="ORF">HNP55_001216</name>
</gene>
<feature type="transmembrane region" description="Helical" evidence="1">
    <location>
        <begin position="62"/>
        <end position="82"/>
    </location>
</feature>
<keyword evidence="3" id="KW-1185">Reference proteome</keyword>
<reference evidence="2 3" key="1">
    <citation type="submission" date="2020-08" db="EMBL/GenBank/DDBJ databases">
        <title>Functional genomics of gut bacteria from endangered species of beetles.</title>
        <authorList>
            <person name="Carlos-Shanley C."/>
        </authorList>
    </citation>
    <scope>NUCLEOTIDE SEQUENCE [LARGE SCALE GENOMIC DNA]</scope>
    <source>
        <strain evidence="2 3">S00239</strain>
    </source>
</reference>
<dbReference type="RefSeq" id="WP_184297254.1">
    <property type="nucleotide sequence ID" value="NZ_JACHLP010000002.1"/>
</dbReference>
<evidence type="ECO:0000313" key="3">
    <source>
        <dbReference type="Proteomes" id="UP000562027"/>
    </source>
</evidence>
<name>A0A840L4I1_9BURK</name>
<keyword evidence="1" id="KW-0472">Membrane</keyword>
<dbReference type="Proteomes" id="UP000562027">
    <property type="component" value="Unassembled WGS sequence"/>
</dbReference>
<keyword evidence="1" id="KW-1133">Transmembrane helix</keyword>
<feature type="transmembrane region" description="Helical" evidence="1">
    <location>
        <begin position="33"/>
        <end position="55"/>
    </location>
</feature>
<dbReference type="EMBL" id="JACHLP010000002">
    <property type="protein sequence ID" value="MBB4842701.1"/>
    <property type="molecule type" value="Genomic_DNA"/>
</dbReference>
<protein>
    <submittedName>
        <fullName evidence="2">Uncharacterized protein</fullName>
    </submittedName>
</protein>
<keyword evidence="1" id="KW-0812">Transmembrane</keyword>
<evidence type="ECO:0000313" key="2">
    <source>
        <dbReference type="EMBL" id="MBB4842701.1"/>
    </source>
</evidence>